<feature type="transmembrane region" description="Helical" evidence="10">
    <location>
        <begin position="19"/>
        <end position="40"/>
    </location>
</feature>
<reference evidence="12" key="2">
    <citation type="submission" date="2025-08" db="UniProtKB">
        <authorList>
            <consortium name="Ensembl"/>
        </authorList>
    </citation>
    <scope>IDENTIFICATION</scope>
</reference>
<keyword evidence="9" id="KW-0807">Transducer</keyword>
<evidence type="ECO:0000256" key="4">
    <source>
        <dbReference type="ARBA" id="ARBA00022725"/>
    </source>
</evidence>
<evidence type="ECO:0000256" key="7">
    <source>
        <dbReference type="ARBA" id="ARBA00023136"/>
    </source>
</evidence>
<dbReference type="GO" id="GO:0004984">
    <property type="term" value="F:olfactory receptor activity"/>
    <property type="evidence" value="ECO:0007669"/>
    <property type="project" value="InterPro"/>
</dbReference>
<dbReference type="GO" id="GO:0004930">
    <property type="term" value="F:G protein-coupled receptor activity"/>
    <property type="evidence" value="ECO:0007669"/>
    <property type="project" value="UniProtKB-KW"/>
</dbReference>
<protein>
    <recommendedName>
        <fullName evidence="11">G-protein coupled receptors family 1 profile domain-containing protein</fullName>
    </recommendedName>
</protein>
<dbReference type="Ensembl" id="ENSGAGT00000039506.1">
    <property type="protein sequence ID" value="ENSGAGP00000034892.1"/>
    <property type="gene ID" value="ENSGAGG00000024799.1"/>
</dbReference>
<keyword evidence="8" id="KW-0675">Receptor</keyword>
<feature type="transmembrane region" description="Helical" evidence="10">
    <location>
        <begin position="166"/>
        <end position="187"/>
    </location>
</feature>
<dbReference type="AlphaFoldDB" id="A0A452J397"/>
<feature type="domain" description="G-protein coupled receptors family 1 profile" evidence="11">
    <location>
        <begin position="1"/>
        <end position="198"/>
    </location>
</feature>
<evidence type="ECO:0000256" key="3">
    <source>
        <dbReference type="ARBA" id="ARBA00022692"/>
    </source>
</evidence>
<evidence type="ECO:0000256" key="10">
    <source>
        <dbReference type="SAM" id="Phobius"/>
    </source>
</evidence>
<dbReference type="PROSITE" id="PS50262">
    <property type="entry name" value="G_PROTEIN_RECEP_F1_2"/>
    <property type="match status" value="1"/>
</dbReference>
<name>A0A452J397_9SAUR</name>
<sequence>MCNTATVNEFILQSFPIGQLSHCVLLIILLTYMLTIVMTCHKLHTAMYFFLSNLPFLEIWYTTAMVPKVLETFVAAFFHFFLGSTEFFILALMSFDHYLAICKSLLYATIMTSKVCLQLSIGAWFRGFMSIFFQTILVFQLPLCDSNIINYFYCDIGSILKIACTDIHLMEFLGFLAVITVILSSLMAPEGIFYLRFISDCSLDTLGAVLFMHLRLNVHSSFSLNKAVSVLNTIFIPLLNPLIYMIRKKEVKAAFWNARASKH</sequence>
<feature type="transmembrane region" description="Helical" evidence="10">
    <location>
        <begin position="228"/>
        <end position="246"/>
    </location>
</feature>
<keyword evidence="3 10" id="KW-0812">Transmembrane</keyword>
<keyword evidence="7 10" id="KW-0472">Membrane</keyword>
<evidence type="ECO:0000256" key="5">
    <source>
        <dbReference type="ARBA" id="ARBA00022989"/>
    </source>
</evidence>
<evidence type="ECO:0000256" key="1">
    <source>
        <dbReference type="ARBA" id="ARBA00004651"/>
    </source>
</evidence>
<comment type="subcellular location">
    <subcellularLocation>
        <location evidence="1">Cell membrane</location>
        <topology evidence="1">Multi-pass membrane protein</topology>
    </subcellularLocation>
</comment>
<accession>A0A452J397</accession>
<evidence type="ECO:0000256" key="8">
    <source>
        <dbReference type="ARBA" id="ARBA00023170"/>
    </source>
</evidence>
<dbReference type="InterPro" id="IPR000725">
    <property type="entry name" value="Olfact_rcpt"/>
</dbReference>
<evidence type="ECO:0000313" key="13">
    <source>
        <dbReference type="Proteomes" id="UP000291020"/>
    </source>
</evidence>
<reference evidence="13" key="1">
    <citation type="journal article" date="2017" name="PLoS ONE">
        <title>The Agassiz's desert tortoise genome provides a resource for the conservation of a threatened species.</title>
        <authorList>
            <person name="Tollis M."/>
            <person name="DeNardo D.F."/>
            <person name="Cornelius J.A."/>
            <person name="Dolby G.A."/>
            <person name="Edwards T."/>
            <person name="Henen B.T."/>
            <person name="Karl A.E."/>
            <person name="Murphy R.W."/>
            <person name="Kusumi K."/>
        </authorList>
    </citation>
    <scope>NUCLEOTIDE SEQUENCE [LARGE SCALE GENOMIC DNA]</scope>
</reference>
<proteinExistence type="predicted"/>
<keyword evidence="13" id="KW-1185">Reference proteome</keyword>
<dbReference type="InterPro" id="IPR047132">
    <property type="entry name" value="Olfact_rcpt_6C-like"/>
</dbReference>
<feature type="transmembrane region" description="Helical" evidence="10">
    <location>
        <begin position="131"/>
        <end position="154"/>
    </location>
</feature>
<dbReference type="GO" id="GO:0005886">
    <property type="term" value="C:plasma membrane"/>
    <property type="evidence" value="ECO:0007669"/>
    <property type="project" value="UniProtKB-SubCell"/>
</dbReference>
<dbReference type="Gene3D" id="1.20.1070.10">
    <property type="entry name" value="Rhodopsin 7-helix transmembrane proteins"/>
    <property type="match status" value="1"/>
</dbReference>
<evidence type="ECO:0000259" key="11">
    <source>
        <dbReference type="PROSITE" id="PS50262"/>
    </source>
</evidence>
<evidence type="ECO:0000256" key="6">
    <source>
        <dbReference type="ARBA" id="ARBA00023040"/>
    </source>
</evidence>
<evidence type="ECO:0000313" key="12">
    <source>
        <dbReference type="Ensembl" id="ENSGAGP00000034892.1"/>
    </source>
</evidence>
<evidence type="ECO:0000256" key="9">
    <source>
        <dbReference type="ARBA" id="ARBA00023224"/>
    </source>
</evidence>
<dbReference type="PANTHER" id="PTHR26454">
    <property type="entry name" value="OLFACTORY RECEPTOR"/>
    <property type="match status" value="1"/>
</dbReference>
<keyword evidence="4" id="KW-0716">Sensory transduction</keyword>
<keyword evidence="4" id="KW-0552">Olfaction</keyword>
<dbReference type="STRING" id="38772.ENSGAGP00000034892"/>
<dbReference type="PANTHER" id="PTHR26454:SF30">
    <property type="entry name" value="OLFACTORY RECEPTOR 6X1"/>
    <property type="match status" value="1"/>
</dbReference>
<reference evidence="12" key="3">
    <citation type="submission" date="2025-09" db="UniProtKB">
        <authorList>
            <consortium name="Ensembl"/>
        </authorList>
    </citation>
    <scope>IDENTIFICATION</scope>
</reference>
<dbReference type="InterPro" id="IPR017452">
    <property type="entry name" value="GPCR_Rhodpsn_7TM"/>
</dbReference>
<evidence type="ECO:0000256" key="2">
    <source>
        <dbReference type="ARBA" id="ARBA00022475"/>
    </source>
</evidence>
<keyword evidence="2" id="KW-1003">Cell membrane</keyword>
<dbReference type="SUPFAM" id="SSF81321">
    <property type="entry name" value="Family A G protein-coupled receptor-like"/>
    <property type="match status" value="1"/>
</dbReference>
<keyword evidence="6" id="KW-0297">G-protein coupled receptor</keyword>
<dbReference type="Proteomes" id="UP000291020">
    <property type="component" value="Unassembled WGS sequence"/>
</dbReference>
<organism evidence="12 13">
    <name type="scientific">Gopherus agassizii</name>
    <name type="common">Agassiz's desert tortoise</name>
    <dbReference type="NCBI Taxonomy" id="38772"/>
    <lineage>
        <taxon>Eukaryota</taxon>
        <taxon>Metazoa</taxon>
        <taxon>Chordata</taxon>
        <taxon>Craniata</taxon>
        <taxon>Vertebrata</taxon>
        <taxon>Euteleostomi</taxon>
        <taxon>Archelosauria</taxon>
        <taxon>Testudinata</taxon>
        <taxon>Testudines</taxon>
        <taxon>Cryptodira</taxon>
        <taxon>Durocryptodira</taxon>
        <taxon>Testudinoidea</taxon>
        <taxon>Testudinidae</taxon>
        <taxon>Gopherus</taxon>
    </lineage>
</organism>
<keyword evidence="5 10" id="KW-1133">Transmembrane helix</keyword>
<dbReference type="Pfam" id="PF13853">
    <property type="entry name" value="7tm_4"/>
    <property type="match status" value="1"/>
</dbReference>